<dbReference type="EMBL" id="JAABOA010000248">
    <property type="protein sequence ID" value="KAF9585128.1"/>
    <property type="molecule type" value="Genomic_DNA"/>
</dbReference>
<dbReference type="OrthoDB" id="27109at2759"/>
<dbReference type="InterPro" id="IPR019160">
    <property type="entry name" value="Sec3_CC"/>
</dbReference>
<dbReference type="PANTHER" id="PTHR16092">
    <property type="entry name" value="SEC3/SYNTAXIN-RELATED"/>
    <property type="match status" value="1"/>
</dbReference>
<comment type="caution">
    <text evidence="7">The sequence shown here is derived from an EMBL/GenBank/DDBJ whole genome shotgun (WGS) entry which is preliminary data.</text>
</comment>
<evidence type="ECO:0000256" key="5">
    <source>
        <dbReference type="SAM" id="MobiDB-lite"/>
    </source>
</evidence>
<name>A0A9P6KHI7_9FUNG</name>
<accession>A0A9P6KHI7</accession>
<dbReference type="PANTHER" id="PTHR16092:SF14">
    <property type="entry name" value="EXOCYST COMPLEX COMPONENT 1 ISOFORM X1"/>
    <property type="match status" value="1"/>
</dbReference>
<feature type="region of interest" description="Disordered" evidence="5">
    <location>
        <begin position="1"/>
        <end position="21"/>
    </location>
</feature>
<dbReference type="Gene3D" id="2.30.29.90">
    <property type="match status" value="1"/>
</dbReference>
<organism evidence="7 8">
    <name type="scientific">Lunasporangiospora selenospora</name>
    <dbReference type="NCBI Taxonomy" id="979761"/>
    <lineage>
        <taxon>Eukaryota</taxon>
        <taxon>Fungi</taxon>
        <taxon>Fungi incertae sedis</taxon>
        <taxon>Mucoromycota</taxon>
        <taxon>Mortierellomycotina</taxon>
        <taxon>Mortierellomycetes</taxon>
        <taxon>Mortierellales</taxon>
        <taxon>Mortierellaceae</taxon>
        <taxon>Lunasporangiospora</taxon>
    </lineage>
</organism>
<dbReference type="Pfam" id="PF20654">
    <property type="entry name" value="Sec3_C-term"/>
    <property type="match status" value="1"/>
</dbReference>
<dbReference type="AlphaFoldDB" id="A0A9P6KHI7"/>
<feature type="domain" description="Exocyst complex component Sec3 PIP2-binding N-terminal" evidence="6">
    <location>
        <begin position="73"/>
        <end position="157"/>
    </location>
</feature>
<evidence type="ECO:0000256" key="3">
    <source>
        <dbReference type="ARBA" id="ARBA00022483"/>
    </source>
</evidence>
<dbReference type="Proteomes" id="UP000780801">
    <property type="component" value="Unassembled WGS sequence"/>
</dbReference>
<dbReference type="InterPro" id="IPR048628">
    <property type="entry name" value="Sec3_C"/>
</dbReference>
<dbReference type="SMART" id="SM01313">
    <property type="entry name" value="Sec3-PIP2_bind"/>
    <property type="match status" value="1"/>
</dbReference>
<comment type="similarity">
    <text evidence="1">Belongs to the SEC3 family.</text>
</comment>
<protein>
    <recommendedName>
        <fullName evidence="6">Exocyst complex component Sec3 PIP2-binding N-terminal domain-containing protein</fullName>
    </recommendedName>
</protein>
<evidence type="ECO:0000259" key="6">
    <source>
        <dbReference type="SMART" id="SM01313"/>
    </source>
</evidence>
<keyword evidence="2" id="KW-0813">Transport</keyword>
<dbReference type="GO" id="GO:0005546">
    <property type="term" value="F:phosphatidylinositol-4,5-bisphosphate binding"/>
    <property type="evidence" value="ECO:0007669"/>
    <property type="project" value="TreeGrafter"/>
</dbReference>
<dbReference type="Pfam" id="PF15277">
    <property type="entry name" value="Sec3-PIP2_bind"/>
    <property type="match status" value="1"/>
</dbReference>
<gene>
    <name evidence="7" type="ORF">BGW38_003784</name>
</gene>
<evidence type="ECO:0000256" key="4">
    <source>
        <dbReference type="ARBA" id="ARBA00023054"/>
    </source>
</evidence>
<feature type="region of interest" description="Disordered" evidence="5">
    <location>
        <begin position="222"/>
        <end position="256"/>
    </location>
</feature>
<dbReference type="GO" id="GO:0006887">
    <property type="term" value="P:exocytosis"/>
    <property type="evidence" value="ECO:0007669"/>
    <property type="project" value="UniProtKB-KW"/>
</dbReference>
<evidence type="ECO:0000313" key="8">
    <source>
        <dbReference type="Proteomes" id="UP000780801"/>
    </source>
</evidence>
<reference evidence="7" key="1">
    <citation type="journal article" date="2020" name="Fungal Divers.">
        <title>Resolving the Mortierellaceae phylogeny through synthesis of multi-gene phylogenetics and phylogenomics.</title>
        <authorList>
            <person name="Vandepol N."/>
            <person name="Liber J."/>
            <person name="Desiro A."/>
            <person name="Na H."/>
            <person name="Kennedy M."/>
            <person name="Barry K."/>
            <person name="Grigoriev I.V."/>
            <person name="Miller A.N."/>
            <person name="O'Donnell K."/>
            <person name="Stajich J.E."/>
            <person name="Bonito G."/>
        </authorList>
    </citation>
    <scope>NUCLEOTIDE SEQUENCE</scope>
    <source>
        <strain evidence="7">KOD1015</strain>
    </source>
</reference>
<evidence type="ECO:0000256" key="2">
    <source>
        <dbReference type="ARBA" id="ARBA00022448"/>
    </source>
</evidence>
<keyword evidence="4" id="KW-0175">Coiled coil</keyword>
<dbReference type="InterPro" id="IPR028258">
    <property type="entry name" value="Sec3-PIP2_bind"/>
</dbReference>
<evidence type="ECO:0000313" key="7">
    <source>
        <dbReference type="EMBL" id="KAF9585128.1"/>
    </source>
</evidence>
<dbReference type="GO" id="GO:0000145">
    <property type="term" value="C:exocyst"/>
    <property type="evidence" value="ECO:0007669"/>
    <property type="project" value="InterPro"/>
</dbReference>
<dbReference type="GO" id="GO:0006893">
    <property type="term" value="P:Golgi to plasma membrane transport"/>
    <property type="evidence" value="ECO:0007669"/>
    <property type="project" value="TreeGrafter"/>
</dbReference>
<proteinExistence type="inferred from homology"/>
<dbReference type="Pfam" id="PF09763">
    <property type="entry name" value="Sec3_CC"/>
    <property type="match status" value="1"/>
</dbReference>
<sequence length="967" mass="110382">MSSTRGGEKLTASMAMPKSKEDPVRQQLIQALFSDSASSTSETMLTYVKIFEEEKGSKEMTFKKGTSAERAKMLSKPRYLCMTVKKNGKVRLHKVKKTSATSYHIGRTWHLDEIKSIENVDARRWTVVINRPYAWVTDVPELKSEFQMMLLKVLRSNLKRLPTLINIDELALATQFNVAREAAVAHRSSKMPPPPSGVAPIPNSGSFVQDFENRLSIQTERLKRSATAPVSGTIPSAASPRAEPVEPRPLSESEPLDESLELANVYSIIESDERIKDVMDELDKGIEELDDMDNWLSLYRQELDSMGDDIRQIESQNRGLQVQTSNQASLLRELGNLFAAITIPESVLDALKKESLEREQGIKNLEKAAAEVQDVLLAKYDEDVAGMNAVRDRMEHYGAHCSNFASRLSESLKVKMQHQADTYLNDKQRMLAKGFVVMYGYEPIENYFNLYRGLIVWLREMDPRRYTDLQTIYVNNMNRLYRKEIKEFFNVLSTHHVAKLEKPDDSEFVFGSVYQGSLISRGGTAIRESLTSPSDFTGRIPWRKRSTRDIQDLSALSDAGRNGTLYESSRRIDVGAEERLAVDEAFSQALSIMVGIAAREQNYISDLFTFSKAMSMRMFIEDPPAFGDLETKRKTTLDLKSSKRLAQLMGILFDGLSVELNNFAEMGYKNESVQCVGMLIAIERSQIELADSDQVHLTGMLTQLHTKLVTMFEKYVEEQVKFIEEARHKTKRKGVLPFMRIFPRFAEKMESLLEGNEDVEARKLIKTAYDRLVRMMFESTEAVAKETGDYDDNEQGSHVVNIENMHHFYSELRQRKITNLESYMKYAKSSYESHLDTYVRGVVRKSLVKLLDFFDGVEGLVKAKASEDVGFHLTYNKQALKKVISSYPTSAVRKDLVHLYRKVEKHFSSDDEEGLLQVAWRGIQEEFIRQHGRFTKLIQECYPDAGIQMEFSIQELLSIFSEIAKSH</sequence>
<keyword evidence="8" id="KW-1185">Reference proteome</keyword>
<dbReference type="GO" id="GO:0005886">
    <property type="term" value="C:plasma membrane"/>
    <property type="evidence" value="ECO:0007669"/>
    <property type="project" value="TreeGrafter"/>
</dbReference>
<keyword evidence="3" id="KW-0268">Exocytosis</keyword>
<evidence type="ECO:0000256" key="1">
    <source>
        <dbReference type="ARBA" id="ARBA00006518"/>
    </source>
</evidence>